<evidence type="ECO:0000313" key="1">
    <source>
        <dbReference type="EMBL" id="ABK75674.1"/>
    </source>
</evidence>
<dbReference type="eggNOG" id="COG0323">
    <property type="taxonomic scope" value="Bacteria"/>
</dbReference>
<organism evidence="1 2">
    <name type="scientific">Mycolicibacterium smegmatis (strain ATCC 700084 / mc(2)155)</name>
    <name type="common">Mycobacterium smegmatis</name>
    <dbReference type="NCBI Taxonomy" id="246196"/>
    <lineage>
        <taxon>Bacteria</taxon>
        <taxon>Bacillati</taxon>
        <taxon>Actinomycetota</taxon>
        <taxon>Actinomycetes</taxon>
        <taxon>Mycobacteriales</taxon>
        <taxon>Mycobacteriaceae</taxon>
        <taxon>Mycolicibacterium</taxon>
    </lineage>
</organism>
<proteinExistence type="predicted"/>
<keyword evidence="2" id="KW-1185">Reference proteome</keyword>
<reference evidence="1 2" key="1">
    <citation type="submission" date="2006-10" db="EMBL/GenBank/DDBJ databases">
        <authorList>
            <person name="Fleischmann R.D."/>
            <person name="Dodson R.J."/>
            <person name="Haft D.H."/>
            <person name="Merkel J.S."/>
            <person name="Nelson W.C."/>
            <person name="Fraser C.M."/>
        </authorList>
    </citation>
    <scope>NUCLEOTIDE SEQUENCE [LARGE SCALE GENOMIC DNA]</scope>
    <source>
        <strain evidence="2">ATCC 700084 / mc(2)155</strain>
    </source>
</reference>
<dbReference type="KEGG" id="msm:MSMEG_1240"/>
<name>A0QRU3_MYCS2</name>
<dbReference type="PATRIC" id="fig|246196.19.peg.1236"/>
<dbReference type="RefSeq" id="WP_011727527.1">
    <property type="nucleotide sequence ID" value="NC_018289.1"/>
</dbReference>
<dbReference type="STRING" id="246196.MSMEG_1240"/>
<dbReference type="KEGG" id="msb:LJ00_06185"/>
<dbReference type="AlphaFoldDB" id="A0QRU3"/>
<dbReference type="OrthoDB" id="3757919at2"/>
<dbReference type="PaxDb" id="246196-MSMEI_1206"/>
<accession>A0QRU3</accession>
<dbReference type="InterPro" id="IPR036890">
    <property type="entry name" value="HATPase_C_sf"/>
</dbReference>
<dbReference type="Pfam" id="PF13589">
    <property type="entry name" value="HATPase_c_3"/>
    <property type="match status" value="1"/>
</dbReference>
<dbReference type="EMBL" id="CP000480">
    <property type="protein sequence ID" value="ABK75674.1"/>
    <property type="molecule type" value="Genomic_DNA"/>
</dbReference>
<gene>
    <name evidence="1" type="ordered locus">MSMEG_1240</name>
</gene>
<protein>
    <submittedName>
        <fullName evidence="1">Uncharacterized protein</fullName>
    </submittedName>
</protein>
<sequence>MNAAVLRMALQFGNGTHLDSREGIGRFGMGLPSASISQCKRVEVWSWQDGPENALYSYIDLKLIEKQEMTEVPAPVVRKIPKEWLDVASEIGAKGTLVVWSHLDRCMWRTAKTIIRNSEFVIARMYRKFLSDGRASIRLVAFTDTDGGNHSIDDYAVANDPGYLLTPSSTPEPFSETPMFQPDGDKWSVPVEIEYNGEKHTVFVRFSYAREVARTGHNPGSTPYGKHAARNVGVSLVRADRELDMDESLVISHDVTERWWGVEVDFPPSLDELFGVTNNKQSARNFSEVAANLDALTAEEDGITSTARRDLMREDEDPLGPLIDIVSLIDRRLSAMRKLLKVQRKGSSGKGRHRYDPDSAEAIATTITRERQQEGKHGVSDDGEGLPVEERTAVFKRELIDTGLSEQQADDIAAKTIEPGVKYAFAEADLEGRSFFTVRPVAGEILIKINVNHPAYHNLVEVLEADVDGELTVEQLRERLLRAHRGLKLLLMAWARYEDEQPSDARREEIQDIRTDWGRVAARFMRSE</sequence>
<dbReference type="SUPFAM" id="SSF55874">
    <property type="entry name" value="ATPase domain of HSP90 chaperone/DNA topoisomerase II/histidine kinase"/>
    <property type="match status" value="1"/>
</dbReference>
<dbReference type="Proteomes" id="UP000000757">
    <property type="component" value="Chromosome"/>
</dbReference>
<evidence type="ECO:0000313" key="2">
    <source>
        <dbReference type="Proteomes" id="UP000000757"/>
    </source>
</evidence>